<evidence type="ECO:0000313" key="2">
    <source>
        <dbReference type="Proteomes" id="UP001185012"/>
    </source>
</evidence>
<sequence>MKIRFRELHQQPVEQKGEVALEGLEQESPDLLSLQPLQVEILAWKDRETYQVQGKQRTEGRFRCSRCLTPFSQGLEMDWFQAFSDEERVVREAEEEGEEIRLVQLDRPTDLTPYIREALLLGLPLAPVCRLDCRGLCPVCGVNLNHESCDCDTGRVDPRLAKLQEFFKDRG</sequence>
<keyword evidence="2" id="KW-1185">Reference proteome</keyword>
<reference evidence="1 2" key="1">
    <citation type="submission" date="2023-07" db="EMBL/GenBank/DDBJ databases">
        <title>Genomic Encyclopedia of Type Strains, Phase IV (KMG-IV): sequencing the most valuable type-strain genomes for metagenomic binning, comparative biology and taxonomic classification.</title>
        <authorList>
            <person name="Goeker M."/>
        </authorList>
    </citation>
    <scope>NUCLEOTIDE SEQUENCE [LARGE SCALE GENOMIC DNA]</scope>
    <source>
        <strain evidence="1 2">DSM 45903</strain>
    </source>
</reference>
<evidence type="ECO:0000313" key="1">
    <source>
        <dbReference type="EMBL" id="MDR6227262.1"/>
    </source>
</evidence>
<comment type="caution">
    <text evidence="1">The sequence shown here is derived from an EMBL/GenBank/DDBJ whole genome shotgun (WGS) entry which is preliminary data.</text>
</comment>
<organism evidence="1 2">
    <name type="scientific">Desmospora profundinema</name>
    <dbReference type="NCBI Taxonomy" id="1571184"/>
    <lineage>
        <taxon>Bacteria</taxon>
        <taxon>Bacillati</taxon>
        <taxon>Bacillota</taxon>
        <taxon>Bacilli</taxon>
        <taxon>Bacillales</taxon>
        <taxon>Thermoactinomycetaceae</taxon>
        <taxon>Desmospora</taxon>
    </lineage>
</organism>
<dbReference type="InterPro" id="IPR003772">
    <property type="entry name" value="YceD"/>
</dbReference>
<dbReference type="PANTHER" id="PTHR34374:SF1">
    <property type="entry name" value="LARGE RIBOSOMAL RNA SUBUNIT ACCUMULATION PROTEIN YCED HOMOLOG 1, CHLOROPLASTIC"/>
    <property type="match status" value="1"/>
</dbReference>
<proteinExistence type="predicted"/>
<gene>
    <name evidence="1" type="ORF">JOE21_003277</name>
</gene>
<evidence type="ECO:0008006" key="3">
    <source>
        <dbReference type="Google" id="ProtNLM"/>
    </source>
</evidence>
<name>A0ABU1IR43_9BACL</name>
<dbReference type="Pfam" id="PF02620">
    <property type="entry name" value="YceD"/>
    <property type="match status" value="1"/>
</dbReference>
<accession>A0ABU1IR43</accession>
<dbReference type="EMBL" id="JAVDQG010000008">
    <property type="protein sequence ID" value="MDR6227262.1"/>
    <property type="molecule type" value="Genomic_DNA"/>
</dbReference>
<dbReference type="Proteomes" id="UP001185012">
    <property type="component" value="Unassembled WGS sequence"/>
</dbReference>
<dbReference type="PANTHER" id="PTHR34374">
    <property type="entry name" value="LARGE RIBOSOMAL RNA SUBUNIT ACCUMULATION PROTEIN YCED HOMOLOG 1, CHLOROPLASTIC"/>
    <property type="match status" value="1"/>
</dbReference>
<dbReference type="RefSeq" id="WP_309868220.1">
    <property type="nucleotide sequence ID" value="NZ_JAVDQG010000008.1"/>
</dbReference>
<protein>
    <recommendedName>
        <fullName evidence="3">DUF177 domain-containing protein</fullName>
    </recommendedName>
</protein>